<dbReference type="GO" id="GO:0004222">
    <property type="term" value="F:metalloendopeptidase activity"/>
    <property type="evidence" value="ECO:0007669"/>
    <property type="project" value="TreeGrafter"/>
</dbReference>
<proteinExistence type="predicted"/>
<evidence type="ECO:0000259" key="3">
    <source>
        <dbReference type="Pfam" id="PF01551"/>
    </source>
</evidence>
<keyword evidence="2" id="KW-0812">Transmembrane</keyword>
<reference evidence="4" key="1">
    <citation type="submission" date="2020-08" db="EMBL/GenBank/DDBJ databases">
        <authorList>
            <person name="Uke A."/>
            <person name="Chhe C."/>
            <person name="Baramee S."/>
            <person name="Kosugi A."/>
        </authorList>
    </citation>
    <scope>NUCLEOTIDE SEQUENCE</scope>
    <source>
        <strain evidence="4">DA-C8</strain>
    </source>
</reference>
<dbReference type="Proteomes" id="UP000654993">
    <property type="component" value="Unassembled WGS sequence"/>
</dbReference>
<dbReference type="PANTHER" id="PTHR21666:SF270">
    <property type="entry name" value="MUREIN HYDROLASE ACTIVATOR ENVC"/>
    <property type="match status" value="1"/>
</dbReference>
<dbReference type="Pfam" id="PF01551">
    <property type="entry name" value="Peptidase_M23"/>
    <property type="match status" value="1"/>
</dbReference>
<dbReference type="AlphaFoldDB" id="A0A916VES7"/>
<evidence type="ECO:0000256" key="1">
    <source>
        <dbReference type="SAM" id="Coils"/>
    </source>
</evidence>
<dbReference type="EMBL" id="BMAQ01000003">
    <property type="protein sequence ID" value="GFR37088.1"/>
    <property type="molecule type" value="Genomic_DNA"/>
</dbReference>
<organism evidence="4 5">
    <name type="scientific">Insulibacter thermoxylanivorax</name>
    <dbReference type="NCBI Taxonomy" id="2749268"/>
    <lineage>
        <taxon>Bacteria</taxon>
        <taxon>Bacillati</taxon>
        <taxon>Bacillota</taxon>
        <taxon>Bacilli</taxon>
        <taxon>Bacillales</taxon>
        <taxon>Paenibacillaceae</taxon>
        <taxon>Insulibacter</taxon>
    </lineage>
</organism>
<dbReference type="Gene3D" id="2.70.70.10">
    <property type="entry name" value="Glucose Permease (Domain IIA)"/>
    <property type="match status" value="1"/>
</dbReference>
<keyword evidence="5" id="KW-1185">Reference proteome</keyword>
<accession>A0A916VES7</accession>
<dbReference type="InterPro" id="IPR011055">
    <property type="entry name" value="Dup_hybrid_motif"/>
</dbReference>
<feature type="domain" description="M23ase beta-sheet core" evidence="3">
    <location>
        <begin position="284"/>
        <end position="378"/>
    </location>
</feature>
<dbReference type="FunFam" id="2.70.70.10:FF:000006">
    <property type="entry name" value="M23 family peptidase"/>
    <property type="match status" value="1"/>
</dbReference>
<feature type="coiled-coil region" evidence="1">
    <location>
        <begin position="225"/>
        <end position="252"/>
    </location>
</feature>
<dbReference type="InterPro" id="IPR050570">
    <property type="entry name" value="Cell_wall_metabolism_enzyme"/>
</dbReference>
<evidence type="ECO:0000313" key="4">
    <source>
        <dbReference type="EMBL" id="GFR37088.1"/>
    </source>
</evidence>
<reference evidence="4" key="2">
    <citation type="journal article" date="2021" name="Data Brief">
        <title>Draft genome sequence data of the facultative, thermophilic, xylanolytic bacterium Paenibacillus sp. strain DA-C8.</title>
        <authorList>
            <person name="Chhe C."/>
            <person name="Uke A."/>
            <person name="Baramee S."/>
            <person name="Ungkulpasvich U."/>
            <person name="Tachaapaikoon C."/>
            <person name="Pason P."/>
            <person name="Waeonukul R."/>
            <person name="Ratanakhanokchai K."/>
            <person name="Kosugi A."/>
        </authorList>
    </citation>
    <scope>NUCLEOTIDE SEQUENCE</scope>
    <source>
        <strain evidence="4">DA-C8</strain>
    </source>
</reference>
<comment type="caution">
    <text evidence="4">The sequence shown here is derived from an EMBL/GenBank/DDBJ whole genome shotgun (WGS) entry which is preliminary data.</text>
</comment>
<evidence type="ECO:0000256" key="2">
    <source>
        <dbReference type="SAM" id="Phobius"/>
    </source>
</evidence>
<name>A0A916VES7_9BACL</name>
<dbReference type="RefSeq" id="WP_242457387.1">
    <property type="nucleotide sequence ID" value="NZ_BMAQ01000003.1"/>
</dbReference>
<dbReference type="SUPFAM" id="SSF51261">
    <property type="entry name" value="Duplicated hybrid motif"/>
    <property type="match status" value="1"/>
</dbReference>
<gene>
    <name evidence="4" type="ORF">PRECH8_03840</name>
</gene>
<keyword evidence="2" id="KW-0472">Membrane</keyword>
<dbReference type="PANTHER" id="PTHR21666">
    <property type="entry name" value="PEPTIDASE-RELATED"/>
    <property type="match status" value="1"/>
</dbReference>
<keyword evidence="1" id="KW-0175">Coiled coil</keyword>
<feature type="transmembrane region" description="Helical" evidence="2">
    <location>
        <begin position="30"/>
        <end position="54"/>
    </location>
</feature>
<dbReference type="InterPro" id="IPR016047">
    <property type="entry name" value="M23ase_b-sheet_dom"/>
</dbReference>
<evidence type="ECO:0000313" key="5">
    <source>
        <dbReference type="Proteomes" id="UP000654993"/>
    </source>
</evidence>
<dbReference type="CDD" id="cd12797">
    <property type="entry name" value="M23_peptidase"/>
    <property type="match status" value="1"/>
</dbReference>
<feature type="coiled-coil region" evidence="1">
    <location>
        <begin position="78"/>
        <end position="119"/>
    </location>
</feature>
<keyword evidence="2" id="KW-1133">Transmembrane helix</keyword>
<protein>
    <recommendedName>
        <fullName evidence="3">M23ase beta-sheet core domain-containing protein</fullName>
    </recommendedName>
</protein>
<sequence>MRFNWGTRKLTFVVIRDANSSVIRFRLRSIFLYLIPILLILACAAIGILTHLYLDSVKLSQALTSKLQMEAMEHSKIVDEKDRTIEQLMTDVVELTAQAEQVQERLQELEQIGNQIKRISGDTESGTDSHSVFGPLWDEARGDVMIASAFAFAEEDMGIEALITDQHADSEHHERFAANPAAELFSDLLISPLYPFDPLNGQGGILHDVNPEEIIKLAADTKKTFLQLDELMEDLKLNLEEAKELALEYQHLMRITPSIWPTVSTRITSSFGYRRDPFTRRLSHHSGIDFGGKTGDPIYATADGKVIESSFDRALGNYIVIDHSNGLRTLYAHLSKRLVSAGETVSKGDEIGKLGSTGRSTGPHLHYEVYKNGVPVNPKNYLP</sequence>